<evidence type="ECO:0000313" key="9">
    <source>
        <dbReference type="EMBL" id="TSJ60731.1"/>
    </source>
</evidence>
<dbReference type="Pfam" id="PF01694">
    <property type="entry name" value="Rhomboid"/>
    <property type="match status" value="1"/>
</dbReference>
<gene>
    <name evidence="9" type="ORF">FPQ13_11810</name>
</gene>
<dbReference type="InterPro" id="IPR022764">
    <property type="entry name" value="Peptidase_S54_rhomboid_dom"/>
</dbReference>
<dbReference type="InterPro" id="IPR050925">
    <property type="entry name" value="Rhomboid_protease_S54"/>
</dbReference>
<dbReference type="OrthoDB" id="9813074at2"/>
<dbReference type="InterPro" id="IPR035952">
    <property type="entry name" value="Rhomboid-like_sf"/>
</dbReference>
<feature type="transmembrane region" description="Helical" evidence="7">
    <location>
        <begin position="100"/>
        <end position="122"/>
    </location>
</feature>
<reference evidence="9 10" key="1">
    <citation type="submission" date="2019-07" db="EMBL/GenBank/DDBJ databases">
        <title>Allobacillus sp. nov. SKP isolated from shrimp paste of Euphausiacea.</title>
        <authorList>
            <person name="Kanchanasin P."/>
            <person name="Tanasupawat S."/>
            <person name="Shi W."/>
            <person name="Wu L."/>
            <person name="Ma J."/>
        </authorList>
    </citation>
    <scope>NUCLEOTIDE SEQUENCE [LARGE SCALE GENOMIC DNA]</scope>
    <source>
        <strain evidence="9 10">SKP4-8</strain>
    </source>
</reference>
<keyword evidence="6 7" id="KW-0472">Membrane</keyword>
<sequence length="198" mass="22339">MFFVRTENFQQFIRYYPVITALAAIHIILFIMTEVIPLNVFQEIKAFLLGNNYLVQVEGEYWRLFTPIFLHLSLTHVVFNTFSLVLFGPALEVMLGKVKFILAYLFMGIIGNVFTLFVGPLLMSHAGASGAIFGMFGLYLYLSFFRRDLIDHQSRQVILVIIVVSLVMTFTGANINVYAHLFGLIAGVALGPIVFGNK</sequence>
<evidence type="ECO:0000256" key="4">
    <source>
        <dbReference type="ARBA" id="ARBA00022801"/>
    </source>
</evidence>
<feature type="transmembrane region" description="Helical" evidence="7">
    <location>
        <begin position="12"/>
        <end position="32"/>
    </location>
</feature>
<evidence type="ECO:0000256" key="6">
    <source>
        <dbReference type="ARBA" id="ARBA00023136"/>
    </source>
</evidence>
<dbReference type="SUPFAM" id="SSF144091">
    <property type="entry name" value="Rhomboid-like"/>
    <property type="match status" value="1"/>
</dbReference>
<evidence type="ECO:0000256" key="1">
    <source>
        <dbReference type="ARBA" id="ARBA00004141"/>
    </source>
</evidence>
<protein>
    <submittedName>
        <fullName evidence="9">Rhomboid family intramembrane serine protease</fullName>
    </submittedName>
</protein>
<evidence type="ECO:0000259" key="8">
    <source>
        <dbReference type="Pfam" id="PF01694"/>
    </source>
</evidence>
<evidence type="ECO:0000256" key="2">
    <source>
        <dbReference type="ARBA" id="ARBA00009045"/>
    </source>
</evidence>
<feature type="transmembrane region" description="Helical" evidence="7">
    <location>
        <begin position="68"/>
        <end position="88"/>
    </location>
</feature>
<dbReference type="RefSeq" id="WP_144089534.1">
    <property type="nucleotide sequence ID" value="NZ_VMHE01000031.1"/>
</dbReference>
<accession>A0A556P8L4</accession>
<dbReference type="EMBL" id="VMHE01000031">
    <property type="protein sequence ID" value="TSJ60731.1"/>
    <property type="molecule type" value="Genomic_DNA"/>
</dbReference>
<keyword evidence="10" id="KW-1185">Reference proteome</keyword>
<dbReference type="GO" id="GO:0016020">
    <property type="term" value="C:membrane"/>
    <property type="evidence" value="ECO:0007669"/>
    <property type="project" value="UniProtKB-SubCell"/>
</dbReference>
<comment type="subcellular location">
    <subcellularLocation>
        <location evidence="1">Membrane</location>
        <topology evidence="1">Multi-pass membrane protein</topology>
    </subcellularLocation>
</comment>
<comment type="caution">
    <text evidence="9">The sequence shown here is derived from an EMBL/GenBank/DDBJ whole genome shotgun (WGS) entry which is preliminary data.</text>
</comment>
<dbReference type="PANTHER" id="PTHR43731:SF14">
    <property type="entry name" value="PRESENILIN-ASSOCIATED RHOMBOID-LIKE PROTEIN, MITOCHONDRIAL"/>
    <property type="match status" value="1"/>
</dbReference>
<dbReference type="Proteomes" id="UP000316425">
    <property type="component" value="Unassembled WGS sequence"/>
</dbReference>
<evidence type="ECO:0000256" key="5">
    <source>
        <dbReference type="ARBA" id="ARBA00022989"/>
    </source>
</evidence>
<dbReference type="GO" id="GO:0006508">
    <property type="term" value="P:proteolysis"/>
    <property type="evidence" value="ECO:0007669"/>
    <property type="project" value="UniProtKB-KW"/>
</dbReference>
<keyword evidence="3 7" id="KW-0812">Transmembrane</keyword>
<comment type="similarity">
    <text evidence="2">Belongs to the peptidase S54 family.</text>
</comment>
<name>A0A556P8L4_9BACI</name>
<proteinExistence type="inferred from homology"/>
<feature type="transmembrane region" description="Helical" evidence="7">
    <location>
        <begin position="157"/>
        <end position="173"/>
    </location>
</feature>
<evidence type="ECO:0000256" key="7">
    <source>
        <dbReference type="SAM" id="Phobius"/>
    </source>
</evidence>
<evidence type="ECO:0000256" key="3">
    <source>
        <dbReference type="ARBA" id="ARBA00022692"/>
    </source>
</evidence>
<feature type="transmembrane region" description="Helical" evidence="7">
    <location>
        <begin position="128"/>
        <end position="145"/>
    </location>
</feature>
<keyword evidence="4" id="KW-0378">Hydrolase</keyword>
<evidence type="ECO:0000313" key="10">
    <source>
        <dbReference type="Proteomes" id="UP000316425"/>
    </source>
</evidence>
<keyword evidence="5 7" id="KW-1133">Transmembrane helix</keyword>
<dbReference type="AlphaFoldDB" id="A0A556P8L4"/>
<feature type="domain" description="Peptidase S54 rhomboid" evidence="8">
    <location>
        <begin position="59"/>
        <end position="195"/>
    </location>
</feature>
<dbReference type="Gene3D" id="1.20.1540.10">
    <property type="entry name" value="Rhomboid-like"/>
    <property type="match status" value="1"/>
</dbReference>
<organism evidence="9 10">
    <name type="scientific">Allobacillus salarius</name>
    <dbReference type="NCBI Taxonomy" id="1955272"/>
    <lineage>
        <taxon>Bacteria</taxon>
        <taxon>Bacillati</taxon>
        <taxon>Bacillota</taxon>
        <taxon>Bacilli</taxon>
        <taxon>Bacillales</taxon>
        <taxon>Bacillaceae</taxon>
        <taxon>Allobacillus</taxon>
    </lineage>
</organism>
<keyword evidence="9" id="KW-0645">Protease</keyword>
<dbReference type="GO" id="GO:0004252">
    <property type="term" value="F:serine-type endopeptidase activity"/>
    <property type="evidence" value="ECO:0007669"/>
    <property type="project" value="InterPro"/>
</dbReference>
<dbReference type="PANTHER" id="PTHR43731">
    <property type="entry name" value="RHOMBOID PROTEASE"/>
    <property type="match status" value="1"/>
</dbReference>